<evidence type="ECO:0000256" key="2">
    <source>
        <dbReference type="SAM" id="SignalP"/>
    </source>
</evidence>
<feature type="signal peptide" evidence="2">
    <location>
        <begin position="1"/>
        <end position="19"/>
    </location>
</feature>
<dbReference type="EMBL" id="CP064781">
    <property type="protein sequence ID" value="QRJ64455.1"/>
    <property type="molecule type" value="Genomic_DNA"/>
</dbReference>
<evidence type="ECO:0000313" key="3">
    <source>
        <dbReference type="EMBL" id="QRJ64455.1"/>
    </source>
</evidence>
<dbReference type="RefSeq" id="WP_203388000.1">
    <property type="nucleotide sequence ID" value="NZ_CP064781.1"/>
</dbReference>
<dbReference type="KEGG" id="ares:IWH25_03640"/>
<keyword evidence="2" id="KW-0732">Signal</keyword>
<accession>A0A974Y4D9</accession>
<evidence type="ECO:0000256" key="1">
    <source>
        <dbReference type="SAM" id="MobiDB-lite"/>
    </source>
</evidence>
<evidence type="ECO:0000313" key="4">
    <source>
        <dbReference type="Proteomes" id="UP000663444"/>
    </source>
</evidence>
<feature type="compositionally biased region" description="Basic and acidic residues" evidence="1">
    <location>
        <begin position="163"/>
        <end position="202"/>
    </location>
</feature>
<gene>
    <name evidence="3" type="ORF">IWH25_03640</name>
</gene>
<feature type="chain" id="PRO_5037984413" description="Biopolymer transport protein TolA" evidence="2">
    <location>
        <begin position="20"/>
        <end position="217"/>
    </location>
</feature>
<sequence>MRTTIVSAFLLLLPAAALAQVDSRPLSDAERSERLARASRLQDEAARLQQEADARLKAANDACYKKFLVSSCLEEAKKAHTQETRAATRMEQEGKEIERDVKRRDVAARDAQRAVDAPRREAEQKAQGEAYRAEEAQRAEERAAKVADKERKAAENRQQLAEEQAKRQKKLEAHKAKEAKAAEKRRAREAKAAERAARKAEKAAAGAAPATPAPVNP</sequence>
<keyword evidence="4" id="KW-1185">Reference proteome</keyword>
<feature type="compositionally biased region" description="Basic and acidic residues" evidence="1">
    <location>
        <begin position="78"/>
        <end position="155"/>
    </location>
</feature>
<name>A0A974Y4D9_9RHOO</name>
<reference evidence="3" key="1">
    <citation type="submission" date="2020-11" db="EMBL/GenBank/DDBJ databases">
        <title>Azospira restricta DSM 18626 genome sequence.</title>
        <authorList>
            <person name="Moe W.M."/>
        </authorList>
    </citation>
    <scope>NUCLEOTIDE SEQUENCE</scope>
    <source>
        <strain evidence="3">DSM 18626</strain>
    </source>
</reference>
<dbReference type="AlphaFoldDB" id="A0A974Y4D9"/>
<proteinExistence type="predicted"/>
<organism evidence="3 4">
    <name type="scientific">Azospira restricta</name>
    <dbReference type="NCBI Taxonomy" id="404405"/>
    <lineage>
        <taxon>Bacteria</taxon>
        <taxon>Pseudomonadati</taxon>
        <taxon>Pseudomonadota</taxon>
        <taxon>Betaproteobacteria</taxon>
        <taxon>Rhodocyclales</taxon>
        <taxon>Rhodocyclaceae</taxon>
        <taxon>Azospira</taxon>
    </lineage>
</organism>
<feature type="region of interest" description="Disordered" evidence="1">
    <location>
        <begin position="78"/>
        <end position="217"/>
    </location>
</feature>
<protein>
    <recommendedName>
        <fullName evidence="5">Biopolymer transport protein TolA</fullName>
    </recommendedName>
</protein>
<dbReference type="Proteomes" id="UP000663444">
    <property type="component" value="Chromosome"/>
</dbReference>
<evidence type="ECO:0008006" key="5">
    <source>
        <dbReference type="Google" id="ProtNLM"/>
    </source>
</evidence>